<dbReference type="AlphaFoldDB" id="A0A5B9WFD1"/>
<name>A0A5B9WFD1_9BACT</name>
<sequence>MRRSPTPRREAAEGRKLAPAAPAEETDQIPSWAFHDEQARERACRAARARVANTRRRAIDPTTCDRDYSPAEVEFMRAMQEYKERSGRMFPTWSEVLEVLQELGYEKAQLTATHILGGEPAQGHRLR</sequence>
<dbReference type="RefSeq" id="WP_246196791.1">
    <property type="nucleotide sequence ID" value="NZ_CP042999.1"/>
</dbReference>
<dbReference type="KEGG" id="agv:OJF2_79510"/>
<accession>A0A5B9WFD1</accession>
<feature type="region of interest" description="Disordered" evidence="1">
    <location>
        <begin position="1"/>
        <end position="31"/>
    </location>
</feature>
<dbReference type="Proteomes" id="UP000324233">
    <property type="component" value="Plasmid pOJF2_2"/>
</dbReference>
<keyword evidence="3" id="KW-1185">Reference proteome</keyword>
<dbReference type="EMBL" id="CP042999">
    <property type="protein sequence ID" value="QEH39336.1"/>
    <property type="molecule type" value="Genomic_DNA"/>
</dbReference>
<evidence type="ECO:0000256" key="1">
    <source>
        <dbReference type="SAM" id="MobiDB-lite"/>
    </source>
</evidence>
<geneLocation type="plasmid" evidence="3">
    <name>pojf2_2</name>
</geneLocation>
<feature type="compositionally biased region" description="Basic and acidic residues" evidence="1">
    <location>
        <begin position="7"/>
        <end position="16"/>
    </location>
</feature>
<protein>
    <submittedName>
        <fullName evidence="2">Uncharacterized protein</fullName>
    </submittedName>
</protein>
<organism evidence="2 3">
    <name type="scientific">Aquisphaera giovannonii</name>
    <dbReference type="NCBI Taxonomy" id="406548"/>
    <lineage>
        <taxon>Bacteria</taxon>
        <taxon>Pseudomonadati</taxon>
        <taxon>Planctomycetota</taxon>
        <taxon>Planctomycetia</taxon>
        <taxon>Isosphaerales</taxon>
        <taxon>Isosphaeraceae</taxon>
        <taxon>Aquisphaera</taxon>
    </lineage>
</organism>
<gene>
    <name evidence="2" type="ORF">OJF2_79510</name>
</gene>
<reference evidence="2 3" key="1">
    <citation type="submission" date="2019-08" db="EMBL/GenBank/DDBJ databases">
        <title>Deep-cultivation of Planctomycetes and their phenomic and genomic characterization uncovers novel biology.</title>
        <authorList>
            <person name="Wiegand S."/>
            <person name="Jogler M."/>
            <person name="Boedeker C."/>
            <person name="Pinto D."/>
            <person name="Vollmers J."/>
            <person name="Rivas-Marin E."/>
            <person name="Kohn T."/>
            <person name="Peeters S.H."/>
            <person name="Heuer A."/>
            <person name="Rast P."/>
            <person name="Oberbeckmann S."/>
            <person name="Bunk B."/>
            <person name="Jeske O."/>
            <person name="Meyerdierks A."/>
            <person name="Storesund J.E."/>
            <person name="Kallscheuer N."/>
            <person name="Luecker S."/>
            <person name="Lage O.M."/>
            <person name="Pohl T."/>
            <person name="Merkel B.J."/>
            <person name="Hornburger P."/>
            <person name="Mueller R.-W."/>
            <person name="Bruemmer F."/>
            <person name="Labrenz M."/>
            <person name="Spormann A.M."/>
            <person name="Op den Camp H."/>
            <person name="Overmann J."/>
            <person name="Amann R."/>
            <person name="Jetten M.S.M."/>
            <person name="Mascher T."/>
            <person name="Medema M.H."/>
            <person name="Devos D.P."/>
            <person name="Kaster A.-K."/>
            <person name="Ovreas L."/>
            <person name="Rohde M."/>
            <person name="Galperin M.Y."/>
            <person name="Jogler C."/>
        </authorList>
    </citation>
    <scope>NUCLEOTIDE SEQUENCE [LARGE SCALE GENOMIC DNA]</scope>
    <source>
        <strain evidence="2 3">OJF2</strain>
        <plasmid evidence="3">pojf2_2</plasmid>
    </source>
</reference>
<keyword evidence="2" id="KW-0614">Plasmid</keyword>
<evidence type="ECO:0000313" key="2">
    <source>
        <dbReference type="EMBL" id="QEH39336.1"/>
    </source>
</evidence>
<evidence type="ECO:0000313" key="3">
    <source>
        <dbReference type="Proteomes" id="UP000324233"/>
    </source>
</evidence>
<proteinExistence type="predicted"/>